<feature type="compositionally biased region" description="Low complexity" evidence="1">
    <location>
        <begin position="158"/>
        <end position="171"/>
    </location>
</feature>
<feature type="compositionally biased region" description="Basic and acidic residues" evidence="1">
    <location>
        <begin position="339"/>
        <end position="358"/>
    </location>
</feature>
<feature type="compositionally biased region" description="Basic and acidic residues" evidence="1">
    <location>
        <begin position="372"/>
        <end position="381"/>
    </location>
</feature>
<comment type="caution">
    <text evidence="2">The sequence shown here is derived from an EMBL/GenBank/DDBJ whole genome shotgun (WGS) entry which is preliminary data.</text>
</comment>
<name>A0ABD3KGH5_EUCGL</name>
<feature type="region of interest" description="Disordered" evidence="1">
    <location>
        <begin position="258"/>
        <end position="452"/>
    </location>
</feature>
<feature type="compositionally biased region" description="Acidic residues" evidence="1">
    <location>
        <begin position="258"/>
        <end position="267"/>
    </location>
</feature>
<evidence type="ECO:0000313" key="2">
    <source>
        <dbReference type="EMBL" id="KAL3739040.1"/>
    </source>
</evidence>
<feature type="compositionally biased region" description="Low complexity" evidence="1">
    <location>
        <begin position="82"/>
        <end position="92"/>
    </location>
</feature>
<feature type="region of interest" description="Disordered" evidence="1">
    <location>
        <begin position="1"/>
        <end position="232"/>
    </location>
</feature>
<protein>
    <submittedName>
        <fullName evidence="2">Uncharacterized protein</fullName>
    </submittedName>
</protein>
<keyword evidence="3" id="KW-1185">Reference proteome</keyword>
<proteinExistence type="predicted"/>
<feature type="compositionally biased region" description="Acidic residues" evidence="1">
    <location>
        <begin position="172"/>
        <end position="182"/>
    </location>
</feature>
<accession>A0ABD3KGH5</accession>
<dbReference type="EMBL" id="JBJKBG010000005">
    <property type="protein sequence ID" value="KAL3739040.1"/>
    <property type="molecule type" value="Genomic_DNA"/>
</dbReference>
<gene>
    <name evidence="2" type="ORF">ACJRO7_020439</name>
</gene>
<dbReference type="Proteomes" id="UP001634007">
    <property type="component" value="Unassembled WGS sequence"/>
</dbReference>
<feature type="compositionally biased region" description="Acidic residues" evidence="1">
    <location>
        <begin position="93"/>
        <end position="118"/>
    </location>
</feature>
<dbReference type="AlphaFoldDB" id="A0ABD3KGH5"/>
<reference evidence="2 3" key="1">
    <citation type="submission" date="2024-11" db="EMBL/GenBank/DDBJ databases">
        <title>Chromosome-level genome assembly of Eucalyptus globulus Labill. provides insights into its genome evolution.</title>
        <authorList>
            <person name="Li X."/>
        </authorList>
    </citation>
    <scope>NUCLEOTIDE SEQUENCE [LARGE SCALE GENOMIC DNA]</scope>
    <source>
        <strain evidence="2">CL2024</strain>
        <tissue evidence="2">Fresh tender leaves</tissue>
    </source>
</reference>
<organism evidence="2 3">
    <name type="scientific">Eucalyptus globulus</name>
    <name type="common">Tasmanian blue gum</name>
    <dbReference type="NCBI Taxonomy" id="34317"/>
    <lineage>
        <taxon>Eukaryota</taxon>
        <taxon>Viridiplantae</taxon>
        <taxon>Streptophyta</taxon>
        <taxon>Embryophyta</taxon>
        <taxon>Tracheophyta</taxon>
        <taxon>Spermatophyta</taxon>
        <taxon>Magnoliopsida</taxon>
        <taxon>eudicotyledons</taxon>
        <taxon>Gunneridae</taxon>
        <taxon>Pentapetalae</taxon>
        <taxon>rosids</taxon>
        <taxon>malvids</taxon>
        <taxon>Myrtales</taxon>
        <taxon>Myrtaceae</taxon>
        <taxon>Myrtoideae</taxon>
        <taxon>Eucalypteae</taxon>
        <taxon>Eucalyptus</taxon>
    </lineage>
</organism>
<feature type="compositionally biased region" description="Basic and acidic residues" evidence="1">
    <location>
        <begin position="199"/>
        <end position="213"/>
    </location>
</feature>
<feature type="compositionally biased region" description="Basic and acidic residues" evidence="1">
    <location>
        <begin position="293"/>
        <end position="320"/>
    </location>
</feature>
<feature type="compositionally biased region" description="Polar residues" evidence="1">
    <location>
        <begin position="45"/>
        <end position="54"/>
    </location>
</feature>
<evidence type="ECO:0000313" key="3">
    <source>
        <dbReference type="Proteomes" id="UP001634007"/>
    </source>
</evidence>
<feature type="region of interest" description="Disordered" evidence="1">
    <location>
        <begin position="476"/>
        <end position="507"/>
    </location>
</feature>
<sequence length="507" mass="56522">MAPRFPVASRIRVQTKKKDHFTRCSSKAEHNRRKGRSGAEIGSSGVRQRASSVSGGLGARGAASDDDHEVIIISDNEDEPSRVSCKGKSVVVVDDDAGSDSDKEESEDFLSDDDLIGCDEERGFGEGNGRSFGSEDDNYVQNVSRKKTPLVTKDSEVDLSSDYLSSSTESSSEADDSSDDDFVAYMSERLSTEEYVSGSERDENLDKSEDRGESSSLHSATKNNKKPAIDCLDYPKIDDLGRKENVSWVNERLLDDVEEEKEEEVIDMDPLNGEIDCPSNADGGGNSSGSECRGSREMEETGRGGEDDVERLQEKGKAAIESDGVNAETDVSLINEMGKMGRMEETRNLRAPEEDRPNKSQRKSTSRSEVSGVDRRMEEKRYGKHVQSDSDPVVRATTLLKVRGRKARDLGMSRNSRQPQKKRKHEDCSSKQASANENAKNDRGAKRERARKPWLNKFFRLAEFLWGEDDLLQEDREKENAEKEKQCAGESTAKEERKGKQRVRNLD</sequence>
<evidence type="ECO:0000256" key="1">
    <source>
        <dbReference type="SAM" id="MobiDB-lite"/>
    </source>
</evidence>